<evidence type="ECO:0000259" key="2">
    <source>
        <dbReference type="SMART" id="SM00739"/>
    </source>
</evidence>
<dbReference type="Gene3D" id="2.30.30.30">
    <property type="match status" value="1"/>
</dbReference>
<protein>
    <recommendedName>
        <fullName evidence="2">KOW domain-containing protein</fullName>
    </recommendedName>
</protein>
<accession>R7SGU4</accession>
<name>R7SGU4_CONPW</name>
<evidence type="ECO:0000313" key="3">
    <source>
        <dbReference type="EMBL" id="EIW74264.1"/>
    </source>
</evidence>
<gene>
    <name evidence="3" type="ORF">CONPUDRAFT_160307</name>
</gene>
<evidence type="ECO:0000256" key="1">
    <source>
        <dbReference type="SAM" id="MobiDB-lite"/>
    </source>
</evidence>
<dbReference type="InterPro" id="IPR014722">
    <property type="entry name" value="Rib_uL2_dom2"/>
</dbReference>
<keyword evidence="4" id="KW-1185">Reference proteome</keyword>
<feature type="region of interest" description="Disordered" evidence="1">
    <location>
        <begin position="851"/>
        <end position="897"/>
    </location>
</feature>
<sequence>MKRSSQAAHASRRSKRAFRAAAAFVDLAAEEDPEDYEEIDDDDDDENMEVERLTPPATTTIPGPSTCVRWESVVAGIETRTTRQVPALSDPQAWDIVKEFADGESLPIVEDRLQQYLGPRYVYQEWSPIFDGFSSEDDAEAQTRYHTLRNTYLSESPAGGGSREGDHEGGGEDEGEGELEDEGEVEVKVEGPSGSGDNSKGKSKSRSTWRSLFKVWVSSPSRNFLYAYLKGHSIRVDAYDGLANYLYVEASSQAEAYNLFPLPHRNHVRVLEYIEDFASPSLNSQQTLHTWVRPKSGRYVGDVGFVIDETSENGVTALFVPKVQLSPTSTPSHPRIISPRDSSPSLFPLASVPGLFGSTSGVKMSPAGRFIVGQHIFTSEGLVELRFLRNDVTPASDVIPNELGQFADCTLNSTPPKWVKPLSGPFKDDTALAFDLVDRLPAKVLLVPRLQEIRQGEKHVLKVSADCQRHLYPVEKAKSFMGPKNVKVYPDRTYSVDDFQLTVQGHIIVSFDPKTLTPVPEPTEERAVFAKYLPGEYVTPLRRAIHSKYHDFAVEHFARGDRVQVKLNPTSTPVYGQVLGVSIDRTVQVLLGDATATQPVSVSSSQVSREWWPGDSVCVCAGSHRGSRGTVLRQSGETLEVSELTTHAQFAVPVSFAESDQQPAAPSGAARFAAGDYVTSLELGRWSRVVGVHGGRLCFSEMRTEESSSHGMGRLQAVNRGVHLYDVVSNLGMLAQAGSDPMHVAAKGRSFEQQAKGKAMRAPFYTGPDPHINEPVYVRKGSVKGYSGYVKDTNTHRRTARCVLTAGQKVVELKFEDIVSLRTGLDLTGKPLPNNRLDEFHQLRRSYFGLMHPEDLPPRASTPQYDQPLDDNVFGGADPEGMSSREEQPQQSEPGPLHWLLDNNICRALGSRRIHLKVKATYLSGRMVKMSAWTNGPNRFYSNAQVQEAPPGHVAITYNDTHGTHSDITSVEHFYPFPPSKGKEGLVVSGPHAGYISLVKKNKKSPAQIWLQGLDAAFTYDEVSEVAQIGT</sequence>
<feature type="domain" description="KOW" evidence="2">
    <location>
        <begin position="978"/>
        <end position="1005"/>
    </location>
</feature>
<feature type="domain" description="KOW" evidence="2">
    <location>
        <begin position="769"/>
        <end position="796"/>
    </location>
</feature>
<dbReference type="Proteomes" id="UP000053558">
    <property type="component" value="Unassembled WGS sequence"/>
</dbReference>
<feature type="domain" description="KOW" evidence="2">
    <location>
        <begin position="610"/>
        <end position="637"/>
    </location>
</feature>
<dbReference type="GeneID" id="19204262"/>
<reference evidence="4" key="1">
    <citation type="journal article" date="2012" name="Science">
        <title>The Paleozoic origin of enzymatic lignin decomposition reconstructed from 31 fungal genomes.</title>
        <authorList>
            <person name="Floudas D."/>
            <person name="Binder M."/>
            <person name="Riley R."/>
            <person name="Barry K."/>
            <person name="Blanchette R.A."/>
            <person name="Henrissat B."/>
            <person name="Martinez A.T."/>
            <person name="Otillar R."/>
            <person name="Spatafora J.W."/>
            <person name="Yadav J.S."/>
            <person name="Aerts A."/>
            <person name="Benoit I."/>
            <person name="Boyd A."/>
            <person name="Carlson A."/>
            <person name="Copeland A."/>
            <person name="Coutinho P.M."/>
            <person name="de Vries R.P."/>
            <person name="Ferreira P."/>
            <person name="Findley K."/>
            <person name="Foster B."/>
            <person name="Gaskell J."/>
            <person name="Glotzer D."/>
            <person name="Gorecki P."/>
            <person name="Heitman J."/>
            <person name="Hesse C."/>
            <person name="Hori C."/>
            <person name="Igarashi K."/>
            <person name="Jurgens J.A."/>
            <person name="Kallen N."/>
            <person name="Kersten P."/>
            <person name="Kohler A."/>
            <person name="Kuees U."/>
            <person name="Kumar T.K.A."/>
            <person name="Kuo A."/>
            <person name="LaButti K."/>
            <person name="Larrondo L.F."/>
            <person name="Lindquist E."/>
            <person name="Ling A."/>
            <person name="Lombard V."/>
            <person name="Lucas S."/>
            <person name="Lundell T."/>
            <person name="Martin R."/>
            <person name="McLaughlin D.J."/>
            <person name="Morgenstern I."/>
            <person name="Morin E."/>
            <person name="Murat C."/>
            <person name="Nagy L.G."/>
            <person name="Nolan M."/>
            <person name="Ohm R.A."/>
            <person name="Patyshakuliyeva A."/>
            <person name="Rokas A."/>
            <person name="Ruiz-Duenas F.J."/>
            <person name="Sabat G."/>
            <person name="Salamov A."/>
            <person name="Samejima M."/>
            <person name="Schmutz J."/>
            <person name="Slot J.C."/>
            <person name="St John F."/>
            <person name="Stenlid J."/>
            <person name="Sun H."/>
            <person name="Sun S."/>
            <person name="Syed K."/>
            <person name="Tsang A."/>
            <person name="Wiebenga A."/>
            <person name="Young D."/>
            <person name="Pisabarro A."/>
            <person name="Eastwood D.C."/>
            <person name="Martin F."/>
            <person name="Cullen D."/>
            <person name="Grigoriev I.V."/>
            <person name="Hibbett D.S."/>
        </authorList>
    </citation>
    <scope>NUCLEOTIDE SEQUENCE [LARGE SCALE GENOMIC DNA]</scope>
    <source>
        <strain evidence="4">RWD-64-598 SS2</strain>
    </source>
</reference>
<dbReference type="RefSeq" id="XP_007775620.1">
    <property type="nucleotide sequence ID" value="XM_007777430.1"/>
</dbReference>
<feature type="compositionally biased region" description="Acidic residues" evidence="1">
    <location>
        <begin position="171"/>
        <end position="184"/>
    </location>
</feature>
<dbReference type="InterPro" id="IPR005824">
    <property type="entry name" value="KOW"/>
</dbReference>
<feature type="region of interest" description="Disordered" evidence="1">
    <location>
        <begin position="150"/>
        <end position="205"/>
    </location>
</feature>
<dbReference type="AlphaFoldDB" id="R7SGU4"/>
<dbReference type="EMBL" id="JH711593">
    <property type="protein sequence ID" value="EIW74264.1"/>
    <property type="molecule type" value="Genomic_DNA"/>
</dbReference>
<dbReference type="KEGG" id="cput:CONPUDRAFT_160307"/>
<dbReference type="SMART" id="SM00739">
    <property type="entry name" value="KOW"/>
    <property type="match status" value="3"/>
</dbReference>
<organism evidence="3 4">
    <name type="scientific">Coniophora puteana (strain RWD-64-598)</name>
    <name type="common">Brown rot fungus</name>
    <dbReference type="NCBI Taxonomy" id="741705"/>
    <lineage>
        <taxon>Eukaryota</taxon>
        <taxon>Fungi</taxon>
        <taxon>Dikarya</taxon>
        <taxon>Basidiomycota</taxon>
        <taxon>Agaricomycotina</taxon>
        <taxon>Agaricomycetes</taxon>
        <taxon>Agaricomycetidae</taxon>
        <taxon>Boletales</taxon>
        <taxon>Coniophorineae</taxon>
        <taxon>Coniophoraceae</taxon>
        <taxon>Coniophora</taxon>
    </lineage>
</organism>
<proteinExistence type="predicted"/>
<evidence type="ECO:0000313" key="4">
    <source>
        <dbReference type="Proteomes" id="UP000053558"/>
    </source>
</evidence>